<dbReference type="InterPro" id="IPR036388">
    <property type="entry name" value="WH-like_DNA-bd_sf"/>
</dbReference>
<dbReference type="InterPro" id="IPR006600">
    <property type="entry name" value="HTH_CenpB_DNA-bd_dom"/>
</dbReference>
<evidence type="ECO:0000256" key="1">
    <source>
        <dbReference type="ARBA" id="ARBA00023125"/>
    </source>
</evidence>
<dbReference type="PANTHER" id="PTHR19303">
    <property type="entry name" value="TRANSPOSON"/>
    <property type="match status" value="1"/>
</dbReference>
<evidence type="ECO:0000259" key="3">
    <source>
        <dbReference type="PROSITE" id="PS51253"/>
    </source>
</evidence>
<dbReference type="SUPFAM" id="SSF46689">
    <property type="entry name" value="Homeodomain-like"/>
    <property type="match status" value="2"/>
</dbReference>
<reference evidence="5" key="1">
    <citation type="submission" date="2025-08" db="UniProtKB">
        <authorList>
            <consortium name="RefSeq"/>
        </authorList>
    </citation>
    <scope>IDENTIFICATION</scope>
    <source>
        <tissue evidence="5">Spleen</tissue>
    </source>
</reference>
<feature type="domain" description="HTH CENPB-type" evidence="3">
    <location>
        <begin position="79"/>
        <end position="158"/>
    </location>
</feature>
<dbReference type="AlphaFoldDB" id="A0A6P5L399"/>
<proteinExistence type="predicted"/>
<protein>
    <submittedName>
        <fullName evidence="5">Uncharacterized protein LOC110215568</fullName>
    </submittedName>
</protein>
<dbReference type="Gene3D" id="1.10.10.10">
    <property type="entry name" value="Winged helix-like DNA-binding domain superfamily/Winged helix DNA-binding domain"/>
    <property type="match status" value="1"/>
</dbReference>
<dbReference type="SMART" id="SM00674">
    <property type="entry name" value="CENPB"/>
    <property type="match status" value="1"/>
</dbReference>
<dbReference type="Pfam" id="PF04218">
    <property type="entry name" value="CENP-B_N"/>
    <property type="match status" value="1"/>
</dbReference>
<dbReference type="GO" id="GO:0005634">
    <property type="term" value="C:nucleus"/>
    <property type="evidence" value="ECO:0007669"/>
    <property type="project" value="TreeGrafter"/>
</dbReference>
<dbReference type="RefSeq" id="XP_020852815.1">
    <property type="nucleotide sequence ID" value="XM_020997156.1"/>
</dbReference>
<dbReference type="InterPro" id="IPR007889">
    <property type="entry name" value="HTH_Psq"/>
</dbReference>
<gene>
    <name evidence="5" type="primary">LOC110215568</name>
</gene>
<evidence type="ECO:0000313" key="5">
    <source>
        <dbReference type="RefSeq" id="XP_020852815.1"/>
    </source>
</evidence>
<dbReference type="GO" id="GO:0003677">
    <property type="term" value="F:DNA binding"/>
    <property type="evidence" value="ECO:0007669"/>
    <property type="project" value="UniProtKB-KW"/>
</dbReference>
<dbReference type="PROSITE" id="PS51253">
    <property type="entry name" value="HTH_CENPB"/>
    <property type="match status" value="1"/>
</dbReference>
<evidence type="ECO:0000256" key="2">
    <source>
        <dbReference type="ARBA" id="ARBA00023242"/>
    </source>
</evidence>
<evidence type="ECO:0000313" key="4">
    <source>
        <dbReference type="Proteomes" id="UP000515140"/>
    </source>
</evidence>
<dbReference type="InParanoid" id="A0A6P5L399"/>
<dbReference type="InterPro" id="IPR050863">
    <property type="entry name" value="CenT-Element_Derived"/>
</dbReference>
<organism evidence="4 5">
    <name type="scientific">Phascolarctos cinereus</name>
    <name type="common">Koala</name>
    <dbReference type="NCBI Taxonomy" id="38626"/>
    <lineage>
        <taxon>Eukaryota</taxon>
        <taxon>Metazoa</taxon>
        <taxon>Chordata</taxon>
        <taxon>Craniata</taxon>
        <taxon>Vertebrata</taxon>
        <taxon>Euteleostomi</taxon>
        <taxon>Mammalia</taxon>
        <taxon>Metatheria</taxon>
        <taxon>Diprotodontia</taxon>
        <taxon>Phascolarctidae</taxon>
        <taxon>Phascolarctos</taxon>
    </lineage>
</organism>
<dbReference type="Gene3D" id="1.10.10.60">
    <property type="entry name" value="Homeodomain-like"/>
    <property type="match status" value="1"/>
</dbReference>
<accession>A0A6P5L399</accession>
<dbReference type="InterPro" id="IPR009057">
    <property type="entry name" value="Homeodomain-like_sf"/>
</dbReference>
<dbReference type="PANTHER" id="PTHR19303:SF26">
    <property type="entry name" value="TIGGER TRANSPOSABLE ELEMENT-DERIVED PROTEIN 1"/>
    <property type="match status" value="1"/>
</dbReference>
<keyword evidence="4" id="KW-1185">Reference proteome</keyword>
<name>A0A6P5L399_PHACI</name>
<dbReference type="GeneID" id="110215568"/>
<keyword evidence="1" id="KW-0238">DNA-binding</keyword>
<keyword evidence="2" id="KW-0539">Nucleus</keyword>
<sequence length="324" mass="37172">MDKRKNTSDGNTANTKKKRLVITLEQKFDVIERHERGHSNSKIGRDIGMPESTVRNIIKHAGEIKKKGKVASTFCGLQTTTRNRSITMIEMERLLAVWIEDCNQKCIPLTRAAIQTKASSLFKAVKENGNEMDSEETFAASVGWFNRFKNRLQLHNAKITREAASADKDTTVWKHILPHSTNGNFEGFPPQKQTVIEEITNIGRKLSFDDLENGDVRELLISNSEELADNDLHLEQQQAFEEANNDARESDNVQMKEFTLKEFEDIFRAVEVMKQKIMNADPNVGRSIQIRQDVDKALCTYQHMYEDLKKKTVQPTLLKYIKQE</sequence>
<dbReference type="KEGG" id="pcw:110215568"/>
<dbReference type="Pfam" id="PF03221">
    <property type="entry name" value="HTH_Tnp_Tc5"/>
    <property type="match status" value="1"/>
</dbReference>
<dbReference type="Proteomes" id="UP000515140">
    <property type="component" value="Unplaced"/>
</dbReference>